<keyword evidence="13" id="KW-0418">Kinase</keyword>
<reference evidence="14" key="1">
    <citation type="submission" date="2016-01" db="EMBL/GenBank/DDBJ databases">
        <authorList>
            <person name="Mitreva M."/>
            <person name="Pepin K.H."/>
            <person name="Mihindukulasuriya K.A."/>
            <person name="Fulton R."/>
            <person name="Fronick C."/>
            <person name="O'Laughlin M."/>
            <person name="Miner T."/>
            <person name="Herter B."/>
            <person name="Rosa B.A."/>
            <person name="Cordes M."/>
            <person name="Tomlinson C."/>
            <person name="Wollam A."/>
            <person name="Palsikar V.B."/>
            <person name="Mardis E.R."/>
            <person name="Wilson R.K."/>
        </authorList>
    </citation>
    <scope>NUCLEOTIDE SEQUENCE [LARGE SCALE GENOMIC DNA]</scope>
    <source>
        <strain evidence="14">DNF00019</strain>
    </source>
</reference>
<dbReference type="InterPro" id="IPR023465">
    <property type="entry name" value="Riboflavin_kinase_dom_sf"/>
</dbReference>
<dbReference type="SUPFAM" id="SSF52374">
    <property type="entry name" value="Nucleotidylyl transferase"/>
    <property type="match status" value="1"/>
</dbReference>
<keyword evidence="14" id="KW-1185">Reference proteome</keyword>
<proteinExistence type="inferred from homology"/>
<comment type="caution">
    <text evidence="13">The sequence shown here is derived from an EMBL/GenBank/DDBJ whole genome shotgun (WGS) entry which is preliminary data.</text>
</comment>
<protein>
    <submittedName>
        <fullName evidence="13">Riboflavin kinase</fullName>
    </submittedName>
</protein>
<keyword evidence="5" id="KW-0808">Transferase</keyword>
<evidence type="ECO:0000256" key="5">
    <source>
        <dbReference type="ARBA" id="ARBA00022679"/>
    </source>
</evidence>
<comment type="pathway">
    <text evidence="1">Cofactor biosynthesis; FAD biosynthesis; FAD from FMN: step 1/1.</text>
</comment>
<dbReference type="GO" id="GO:0008531">
    <property type="term" value="F:riboflavin kinase activity"/>
    <property type="evidence" value="ECO:0007669"/>
    <property type="project" value="UniProtKB-EC"/>
</dbReference>
<evidence type="ECO:0000256" key="2">
    <source>
        <dbReference type="ARBA" id="ARBA00010214"/>
    </source>
</evidence>
<dbReference type="UniPathway" id="UPA00277">
    <property type="reaction ID" value="UER00407"/>
</dbReference>
<sequence length="411" mass="44605">MTRTPLFSGAKGALSSPNFSASTIFSAETIKTWVENSLLLRAPQPLEVRKTEAKQDHAARVYIYRKAWYDEAVPAAFGIGAFDGFHKGHQQLIHDAVQYAHTRQIRCAAVLFDPDPSVLLDSRPQSVLLDINDRVRALAQAGVDAVIVLSCTHALLQTSYIDFCLQTLPSFASVHSLHLGCNTVLGRDGKGTIDALRELGAQHDFEVVSHELLHIDNTVVCATRIRRLLAQAATPDALTTSDALTEAHRLLGRAHFVRGRVQHGRGEGKSFGFPTANLVCEAARCVPASAVYAGFVHVQNHAWPAAINVGAPLTFSSDEQTRGQCCGQHKDQSCGSGKGQNNAQRLLEAHLLGFSGNLYDQTVDVSFVALLRPSRKFPSIAALEKTVHGNIYWVKTHLGNAAVKVGELAHD</sequence>
<dbReference type="GO" id="GO:0006747">
    <property type="term" value="P:FAD biosynthetic process"/>
    <property type="evidence" value="ECO:0007669"/>
    <property type="project" value="UniProtKB-UniPathway"/>
</dbReference>
<evidence type="ECO:0000313" key="13">
    <source>
        <dbReference type="EMBL" id="KXB33861.1"/>
    </source>
</evidence>
<evidence type="ECO:0000256" key="6">
    <source>
        <dbReference type="ARBA" id="ARBA00022695"/>
    </source>
</evidence>
<dbReference type="SMART" id="SM00904">
    <property type="entry name" value="Flavokinase"/>
    <property type="match status" value="1"/>
</dbReference>
<keyword evidence="6" id="KW-0548">Nucleotidyltransferase</keyword>
<accession>A0A133XSF3</accession>
<comment type="catalytic activity">
    <reaction evidence="10">
        <text>riboflavin + ATP = FMN + ADP + H(+)</text>
        <dbReference type="Rhea" id="RHEA:14357"/>
        <dbReference type="ChEBI" id="CHEBI:15378"/>
        <dbReference type="ChEBI" id="CHEBI:30616"/>
        <dbReference type="ChEBI" id="CHEBI:57986"/>
        <dbReference type="ChEBI" id="CHEBI:58210"/>
        <dbReference type="ChEBI" id="CHEBI:456216"/>
        <dbReference type="EC" id="2.7.1.26"/>
    </reaction>
</comment>
<feature type="domain" description="Riboflavin kinase" evidence="12">
    <location>
        <begin position="250"/>
        <end position="399"/>
    </location>
</feature>
<comment type="catalytic activity">
    <reaction evidence="11">
        <text>FMN + ATP + H(+) = FAD + diphosphate</text>
        <dbReference type="Rhea" id="RHEA:17237"/>
        <dbReference type="ChEBI" id="CHEBI:15378"/>
        <dbReference type="ChEBI" id="CHEBI:30616"/>
        <dbReference type="ChEBI" id="CHEBI:33019"/>
        <dbReference type="ChEBI" id="CHEBI:57692"/>
        <dbReference type="ChEBI" id="CHEBI:58210"/>
        <dbReference type="EC" id="2.7.7.2"/>
    </reaction>
</comment>
<dbReference type="PATRIC" id="fig|1393034.3.peg.1059"/>
<dbReference type="OrthoDB" id="9803667at2"/>
<evidence type="ECO:0000256" key="7">
    <source>
        <dbReference type="ARBA" id="ARBA00022741"/>
    </source>
</evidence>
<dbReference type="Pfam" id="PF01687">
    <property type="entry name" value="Flavokinase"/>
    <property type="match status" value="1"/>
</dbReference>
<dbReference type="SUPFAM" id="SSF82114">
    <property type="entry name" value="Riboflavin kinase-like"/>
    <property type="match status" value="2"/>
</dbReference>
<evidence type="ECO:0000256" key="9">
    <source>
        <dbReference type="ARBA" id="ARBA00022840"/>
    </source>
</evidence>
<dbReference type="Gene3D" id="2.40.30.30">
    <property type="entry name" value="Riboflavin kinase-like"/>
    <property type="match status" value="1"/>
</dbReference>
<dbReference type="InterPro" id="IPR014729">
    <property type="entry name" value="Rossmann-like_a/b/a_fold"/>
</dbReference>
<dbReference type="RefSeq" id="WP_082715654.1">
    <property type="nucleotide sequence ID" value="NZ_KQ959507.1"/>
</dbReference>
<evidence type="ECO:0000256" key="1">
    <source>
        <dbReference type="ARBA" id="ARBA00004726"/>
    </source>
</evidence>
<dbReference type="InterPro" id="IPR015865">
    <property type="entry name" value="Riboflavin_kinase_bac/euk"/>
</dbReference>
<dbReference type="GO" id="GO:0009231">
    <property type="term" value="P:riboflavin biosynthetic process"/>
    <property type="evidence" value="ECO:0007669"/>
    <property type="project" value="InterPro"/>
</dbReference>
<evidence type="ECO:0000256" key="3">
    <source>
        <dbReference type="ARBA" id="ARBA00022630"/>
    </source>
</evidence>
<dbReference type="GO" id="GO:0003919">
    <property type="term" value="F:FMN adenylyltransferase activity"/>
    <property type="evidence" value="ECO:0007669"/>
    <property type="project" value="UniProtKB-EC"/>
</dbReference>
<evidence type="ECO:0000259" key="12">
    <source>
        <dbReference type="SMART" id="SM00904"/>
    </source>
</evidence>
<evidence type="ECO:0000256" key="10">
    <source>
        <dbReference type="ARBA" id="ARBA00047880"/>
    </source>
</evidence>
<comment type="similarity">
    <text evidence="2">Belongs to the RibF family.</text>
</comment>
<organism evidence="13 14">
    <name type="scientific">Atopobium deltae</name>
    <dbReference type="NCBI Taxonomy" id="1393034"/>
    <lineage>
        <taxon>Bacteria</taxon>
        <taxon>Bacillati</taxon>
        <taxon>Actinomycetota</taxon>
        <taxon>Coriobacteriia</taxon>
        <taxon>Coriobacteriales</taxon>
        <taxon>Atopobiaceae</taxon>
        <taxon>Atopobium</taxon>
    </lineage>
</organism>
<evidence type="ECO:0000256" key="8">
    <source>
        <dbReference type="ARBA" id="ARBA00022827"/>
    </source>
</evidence>
<evidence type="ECO:0000256" key="4">
    <source>
        <dbReference type="ARBA" id="ARBA00022643"/>
    </source>
</evidence>
<keyword evidence="3" id="KW-0285">Flavoprotein</keyword>
<dbReference type="InterPro" id="IPR015864">
    <property type="entry name" value="FAD_synthase"/>
</dbReference>
<dbReference type="GO" id="GO:0005524">
    <property type="term" value="F:ATP binding"/>
    <property type="evidence" value="ECO:0007669"/>
    <property type="project" value="UniProtKB-KW"/>
</dbReference>
<dbReference type="PANTHER" id="PTHR22749">
    <property type="entry name" value="RIBOFLAVIN KINASE/FMN ADENYLYLTRANSFERASE"/>
    <property type="match status" value="1"/>
</dbReference>
<dbReference type="EMBL" id="LSCR01000029">
    <property type="protein sequence ID" value="KXB33861.1"/>
    <property type="molecule type" value="Genomic_DNA"/>
</dbReference>
<evidence type="ECO:0000256" key="11">
    <source>
        <dbReference type="ARBA" id="ARBA00049494"/>
    </source>
</evidence>
<dbReference type="InterPro" id="IPR023468">
    <property type="entry name" value="Riboflavin_kinase"/>
</dbReference>
<keyword evidence="7" id="KW-0547">Nucleotide-binding</keyword>
<dbReference type="PANTHER" id="PTHR22749:SF6">
    <property type="entry name" value="RIBOFLAVIN KINASE"/>
    <property type="match status" value="1"/>
</dbReference>
<gene>
    <name evidence="13" type="ORF">HMPREF3192_01091</name>
</gene>
<evidence type="ECO:0000313" key="14">
    <source>
        <dbReference type="Proteomes" id="UP000070675"/>
    </source>
</evidence>
<name>A0A133XSF3_9ACTN</name>
<keyword evidence="9" id="KW-0067">ATP-binding</keyword>
<keyword evidence="8" id="KW-0274">FAD</keyword>
<dbReference type="AlphaFoldDB" id="A0A133XSF3"/>
<keyword evidence="4" id="KW-0288">FMN</keyword>
<dbReference type="Gene3D" id="3.40.50.620">
    <property type="entry name" value="HUPs"/>
    <property type="match status" value="1"/>
</dbReference>
<dbReference type="GO" id="GO:0009398">
    <property type="term" value="P:FMN biosynthetic process"/>
    <property type="evidence" value="ECO:0007669"/>
    <property type="project" value="TreeGrafter"/>
</dbReference>
<dbReference type="Pfam" id="PF06574">
    <property type="entry name" value="FAD_syn"/>
    <property type="match status" value="1"/>
</dbReference>
<dbReference type="CDD" id="cd02064">
    <property type="entry name" value="FAD_synthetase_N"/>
    <property type="match status" value="1"/>
</dbReference>
<dbReference type="STRING" id="1393034.HMPREF3192_01091"/>
<dbReference type="Proteomes" id="UP000070675">
    <property type="component" value="Unassembled WGS sequence"/>
</dbReference>